<reference evidence="2" key="1">
    <citation type="journal article" date="2017" name="Nat. Ecol. Evol.">
        <title>Genome expansion and lineage-specific genetic innovations in the forest pathogenic fungi Armillaria.</title>
        <authorList>
            <person name="Sipos G."/>
            <person name="Prasanna A.N."/>
            <person name="Walter M.C."/>
            <person name="O'Connor E."/>
            <person name="Balint B."/>
            <person name="Krizsan K."/>
            <person name="Kiss B."/>
            <person name="Hess J."/>
            <person name="Varga T."/>
            <person name="Slot J."/>
            <person name="Riley R."/>
            <person name="Boka B."/>
            <person name="Rigling D."/>
            <person name="Barry K."/>
            <person name="Lee J."/>
            <person name="Mihaltcheva S."/>
            <person name="LaButti K."/>
            <person name="Lipzen A."/>
            <person name="Waldron R."/>
            <person name="Moloney N.M."/>
            <person name="Sperisen C."/>
            <person name="Kredics L."/>
            <person name="Vagvoelgyi C."/>
            <person name="Patrignani A."/>
            <person name="Fitzpatrick D."/>
            <person name="Nagy I."/>
            <person name="Doyle S."/>
            <person name="Anderson J.B."/>
            <person name="Grigoriev I.V."/>
            <person name="Gueldener U."/>
            <person name="Muensterkoetter M."/>
            <person name="Nagy L.G."/>
        </authorList>
    </citation>
    <scope>NUCLEOTIDE SEQUENCE [LARGE SCALE GENOMIC DNA]</scope>
    <source>
        <strain evidence="2">Ar21-2</strain>
    </source>
</reference>
<gene>
    <name evidence="1" type="ORF">ARMGADRAFT_478627</name>
</gene>
<keyword evidence="2" id="KW-1185">Reference proteome</keyword>
<accession>A0A2H3CUG6</accession>
<name>A0A2H3CUG6_ARMGA</name>
<dbReference type="EMBL" id="KZ293682">
    <property type="protein sequence ID" value="PBK86719.1"/>
    <property type="molecule type" value="Genomic_DNA"/>
</dbReference>
<dbReference type="AlphaFoldDB" id="A0A2H3CUG6"/>
<proteinExistence type="predicted"/>
<dbReference type="InParanoid" id="A0A2H3CUG6"/>
<dbReference type="Proteomes" id="UP000217790">
    <property type="component" value="Unassembled WGS sequence"/>
</dbReference>
<evidence type="ECO:0000313" key="2">
    <source>
        <dbReference type="Proteomes" id="UP000217790"/>
    </source>
</evidence>
<organism evidence="1 2">
    <name type="scientific">Armillaria gallica</name>
    <name type="common">Bulbous honey fungus</name>
    <name type="synonym">Armillaria bulbosa</name>
    <dbReference type="NCBI Taxonomy" id="47427"/>
    <lineage>
        <taxon>Eukaryota</taxon>
        <taxon>Fungi</taxon>
        <taxon>Dikarya</taxon>
        <taxon>Basidiomycota</taxon>
        <taxon>Agaricomycotina</taxon>
        <taxon>Agaricomycetes</taxon>
        <taxon>Agaricomycetidae</taxon>
        <taxon>Agaricales</taxon>
        <taxon>Marasmiineae</taxon>
        <taxon>Physalacriaceae</taxon>
        <taxon>Armillaria</taxon>
    </lineage>
</organism>
<protein>
    <submittedName>
        <fullName evidence="1">Uncharacterized protein</fullName>
    </submittedName>
</protein>
<sequence length="189" mass="20938">MGVWTALTREPHEAFLDDVQQGRTIGVADTGVYSKRSGCFMKNGCQCNESISGYLRCIEGSPGRAEYIDLLGRVCFTTLVVNGRANTGQDSVNEPMYSIVVMLGPKYRNPAFVHDQPRALASKCLQMLRSVFMTTHRRIFNQHHLHDIATKVLEDIGAIGARQSGRIHGLRFVPKGQTTVNGDSICFFS</sequence>
<evidence type="ECO:0000313" key="1">
    <source>
        <dbReference type="EMBL" id="PBK86719.1"/>
    </source>
</evidence>